<feature type="transmembrane region" description="Helical" evidence="1">
    <location>
        <begin position="44"/>
        <end position="62"/>
    </location>
</feature>
<dbReference type="SMART" id="SM00028">
    <property type="entry name" value="TPR"/>
    <property type="match status" value="3"/>
</dbReference>
<dbReference type="Pfam" id="PF14559">
    <property type="entry name" value="TPR_19"/>
    <property type="match status" value="1"/>
</dbReference>
<protein>
    <submittedName>
        <fullName evidence="2">Uncharacterized protein</fullName>
    </submittedName>
</protein>
<gene>
    <name evidence="2" type="ORF">METZ01_LOCUS515202</name>
</gene>
<dbReference type="InterPro" id="IPR052943">
    <property type="entry name" value="TMTC_O-mannosyl-trnsfr"/>
</dbReference>
<organism evidence="2">
    <name type="scientific">marine metagenome</name>
    <dbReference type="NCBI Taxonomy" id="408172"/>
    <lineage>
        <taxon>unclassified sequences</taxon>
        <taxon>metagenomes</taxon>
        <taxon>ecological metagenomes</taxon>
    </lineage>
</organism>
<dbReference type="PANTHER" id="PTHR44809">
    <property type="match status" value="1"/>
</dbReference>
<dbReference type="EMBL" id="UINC01230285">
    <property type="protein sequence ID" value="SVE62348.1"/>
    <property type="molecule type" value="Genomic_DNA"/>
</dbReference>
<feature type="transmembrane region" description="Helical" evidence="1">
    <location>
        <begin position="20"/>
        <end position="39"/>
    </location>
</feature>
<dbReference type="PANTHER" id="PTHR44809:SF1">
    <property type="entry name" value="PROTEIN O-MANNOSYL-TRANSFERASE TMTC1"/>
    <property type="match status" value="1"/>
</dbReference>
<dbReference type="InterPro" id="IPR019734">
    <property type="entry name" value="TPR_rpt"/>
</dbReference>
<dbReference type="PROSITE" id="PS50005">
    <property type="entry name" value="TPR"/>
    <property type="match status" value="2"/>
</dbReference>
<keyword evidence="1" id="KW-0812">Transmembrane</keyword>
<name>A0A383F1T6_9ZZZZ</name>
<feature type="non-terminal residue" evidence="2">
    <location>
        <position position="228"/>
    </location>
</feature>
<dbReference type="SUPFAM" id="SSF48452">
    <property type="entry name" value="TPR-like"/>
    <property type="match status" value="1"/>
</dbReference>
<dbReference type="Gene3D" id="1.25.40.10">
    <property type="entry name" value="Tetratricopeptide repeat domain"/>
    <property type="match status" value="1"/>
</dbReference>
<keyword evidence="1" id="KW-1133">Transmembrane helix</keyword>
<dbReference type="PROSITE" id="PS50293">
    <property type="entry name" value="TPR_REGION"/>
    <property type="match status" value="1"/>
</dbReference>
<keyword evidence="1" id="KW-0472">Membrane</keyword>
<evidence type="ECO:0000313" key="2">
    <source>
        <dbReference type="EMBL" id="SVE62348.1"/>
    </source>
</evidence>
<reference evidence="2" key="1">
    <citation type="submission" date="2018-05" db="EMBL/GenBank/DDBJ databases">
        <authorList>
            <person name="Lanie J.A."/>
            <person name="Ng W.-L."/>
            <person name="Kazmierczak K.M."/>
            <person name="Andrzejewski T.M."/>
            <person name="Davidsen T.M."/>
            <person name="Wayne K.J."/>
            <person name="Tettelin H."/>
            <person name="Glass J.I."/>
            <person name="Rusch D."/>
            <person name="Podicherti R."/>
            <person name="Tsui H.-C.T."/>
            <person name="Winkler M.E."/>
        </authorList>
    </citation>
    <scope>NUCLEOTIDE SEQUENCE</scope>
</reference>
<sequence length="228" mass="25579">MISCWAVTHRASDDRLRFLLSWPFLVLLPTIVIPLNVLVSEHRLYPVLAGLVPVAAYLVPGFRPLRPGVVGCVVLMSALTIQRVGVWASERGLWEDAVRWTRAPRPHVRLALIERSAGNLVLAENHLRHALEVDPVYAPAWNNLGNVQRQSGDSKSAESSYQRALSLLPSYPEAMTNLAALRVAQGHFDEGLALYERALKVHPNHDQIHNNIGTLLLRLERMERAEHH</sequence>
<dbReference type="AlphaFoldDB" id="A0A383F1T6"/>
<proteinExistence type="predicted"/>
<evidence type="ECO:0000256" key="1">
    <source>
        <dbReference type="SAM" id="Phobius"/>
    </source>
</evidence>
<dbReference type="InterPro" id="IPR011990">
    <property type="entry name" value="TPR-like_helical_dom_sf"/>
</dbReference>
<accession>A0A383F1T6</accession>